<dbReference type="EMBL" id="CAJVPU010002528">
    <property type="protein sequence ID" value="CAG8502610.1"/>
    <property type="molecule type" value="Genomic_DNA"/>
</dbReference>
<reference evidence="1" key="1">
    <citation type="submission" date="2021-06" db="EMBL/GenBank/DDBJ databases">
        <authorList>
            <person name="Kallberg Y."/>
            <person name="Tangrot J."/>
            <person name="Rosling A."/>
        </authorList>
    </citation>
    <scope>NUCLEOTIDE SEQUENCE</scope>
    <source>
        <strain evidence="1">IL203A</strain>
    </source>
</reference>
<accession>A0ACA9KZQ2</accession>
<evidence type="ECO:0000313" key="2">
    <source>
        <dbReference type="Proteomes" id="UP000789702"/>
    </source>
</evidence>
<protein>
    <submittedName>
        <fullName evidence="1">6536_t:CDS:1</fullName>
    </submittedName>
</protein>
<evidence type="ECO:0000313" key="1">
    <source>
        <dbReference type="EMBL" id="CAG8502610.1"/>
    </source>
</evidence>
<sequence length="412" mass="47648">MPELNFYLEIKNRLFKKENFLNEIKKFVLGYVLVVGNKNFLKRLIKMYINSSQDESQEYLVDILISSNDENNNNDSIFDFEQVLYEQALVLTELENDLWKEFNAKDISVLQKINYEKTGGKFIKEIPSVKAKLITSYNLLKYSPSHWLAMRNPVVVKFINTLTYNENEDHYEGEKLFKCAIAIDIIYGIRHLKYVSAANLALSAIKYSIAKSKTIIDIDSYIISSGSFTKFIKWQENLAGNPELFPNGLVFMAFDNEQKGQKNYLDRGHNKVTFHTVTSFVLFNFNPNNQIQNFESPWLNQNLDASQIEKLFGLTSEMQILLDRQLHDYLLTIITELSKEKSENINVIDNLVINQSAKTNNQKQCRECGKNEIENSKRKCPQCNAKLPTLAETQQENEQTISDKKDSSVANF</sequence>
<comment type="caution">
    <text evidence="1">The sequence shown here is derived from an EMBL/GenBank/DDBJ whole genome shotgun (WGS) entry which is preliminary data.</text>
</comment>
<organism evidence="1 2">
    <name type="scientific">Dentiscutata heterogama</name>
    <dbReference type="NCBI Taxonomy" id="1316150"/>
    <lineage>
        <taxon>Eukaryota</taxon>
        <taxon>Fungi</taxon>
        <taxon>Fungi incertae sedis</taxon>
        <taxon>Mucoromycota</taxon>
        <taxon>Glomeromycotina</taxon>
        <taxon>Glomeromycetes</taxon>
        <taxon>Diversisporales</taxon>
        <taxon>Gigasporaceae</taxon>
        <taxon>Dentiscutata</taxon>
    </lineage>
</organism>
<name>A0ACA9KZQ2_9GLOM</name>
<dbReference type="Proteomes" id="UP000789702">
    <property type="component" value="Unassembled WGS sequence"/>
</dbReference>
<gene>
    <name evidence="1" type="ORF">DHETER_LOCUS3077</name>
</gene>
<keyword evidence="2" id="KW-1185">Reference proteome</keyword>
<proteinExistence type="predicted"/>